<evidence type="ECO:0000313" key="3">
    <source>
        <dbReference type="EMBL" id="GGF27070.1"/>
    </source>
</evidence>
<proteinExistence type="predicted"/>
<comment type="caution">
    <text evidence="3">The sequence shown here is derived from an EMBL/GenBank/DDBJ whole genome shotgun (WGS) entry which is preliminary data.</text>
</comment>
<keyword evidence="4" id="KW-1185">Reference proteome</keyword>
<feature type="signal peptide" evidence="2">
    <location>
        <begin position="1"/>
        <end position="23"/>
    </location>
</feature>
<evidence type="ECO:0000256" key="2">
    <source>
        <dbReference type="SAM" id="SignalP"/>
    </source>
</evidence>
<evidence type="ECO:0000256" key="1">
    <source>
        <dbReference type="SAM" id="MobiDB-lite"/>
    </source>
</evidence>
<name>A0A8J2YVB2_9PROT</name>
<organism evidence="3 4">
    <name type="scientific">Aliidongia dinghuensis</name>
    <dbReference type="NCBI Taxonomy" id="1867774"/>
    <lineage>
        <taxon>Bacteria</taxon>
        <taxon>Pseudomonadati</taxon>
        <taxon>Pseudomonadota</taxon>
        <taxon>Alphaproteobacteria</taxon>
        <taxon>Rhodospirillales</taxon>
        <taxon>Dongiaceae</taxon>
        <taxon>Aliidongia</taxon>
    </lineage>
</organism>
<reference evidence="3" key="2">
    <citation type="submission" date="2020-09" db="EMBL/GenBank/DDBJ databases">
        <authorList>
            <person name="Sun Q."/>
            <person name="Zhou Y."/>
        </authorList>
    </citation>
    <scope>NUCLEOTIDE SEQUENCE</scope>
    <source>
        <strain evidence="3">CGMCC 1.15725</strain>
    </source>
</reference>
<feature type="region of interest" description="Disordered" evidence="1">
    <location>
        <begin position="44"/>
        <end position="63"/>
    </location>
</feature>
<accession>A0A8J2YVB2</accession>
<evidence type="ECO:0000313" key="4">
    <source>
        <dbReference type="Proteomes" id="UP000646365"/>
    </source>
</evidence>
<dbReference type="EMBL" id="BMJQ01000009">
    <property type="protein sequence ID" value="GGF27070.1"/>
    <property type="molecule type" value="Genomic_DNA"/>
</dbReference>
<gene>
    <name evidence="3" type="ORF">GCM10011611_36380</name>
</gene>
<protein>
    <submittedName>
        <fullName evidence="3">Uncharacterized protein</fullName>
    </submittedName>
</protein>
<dbReference type="Proteomes" id="UP000646365">
    <property type="component" value="Unassembled WGS sequence"/>
</dbReference>
<reference evidence="3" key="1">
    <citation type="journal article" date="2014" name="Int. J. Syst. Evol. Microbiol.">
        <title>Complete genome sequence of Corynebacterium casei LMG S-19264T (=DSM 44701T), isolated from a smear-ripened cheese.</title>
        <authorList>
            <consortium name="US DOE Joint Genome Institute (JGI-PGF)"/>
            <person name="Walter F."/>
            <person name="Albersmeier A."/>
            <person name="Kalinowski J."/>
            <person name="Ruckert C."/>
        </authorList>
    </citation>
    <scope>NUCLEOTIDE SEQUENCE</scope>
    <source>
        <strain evidence="3">CGMCC 1.15725</strain>
    </source>
</reference>
<dbReference type="RefSeq" id="WP_189048310.1">
    <property type="nucleotide sequence ID" value="NZ_BMJQ01000009.1"/>
</dbReference>
<keyword evidence="2" id="KW-0732">Signal</keyword>
<feature type="chain" id="PRO_5035269575" evidence="2">
    <location>
        <begin position="24"/>
        <end position="63"/>
    </location>
</feature>
<dbReference type="AlphaFoldDB" id="A0A8J2YVB2"/>
<sequence>MTLRTWSLALAATAALAVGGLTAAITEQARAETVRAIAVTLFPAPSPGAGTPSDAEGCPPARR</sequence>